<dbReference type="SMART" id="SM00973">
    <property type="entry name" value="Sec63"/>
    <property type="match status" value="1"/>
</dbReference>
<dbReference type="SUPFAM" id="SSF46785">
    <property type="entry name" value="Winged helix' DNA-binding domain"/>
    <property type="match status" value="1"/>
</dbReference>
<evidence type="ECO:0000256" key="1">
    <source>
        <dbReference type="ARBA" id="ARBA00022741"/>
    </source>
</evidence>
<evidence type="ECO:0000256" key="7">
    <source>
        <dbReference type="ARBA" id="ARBA00034617"/>
    </source>
</evidence>
<protein>
    <recommendedName>
        <fullName evidence="8">DNA 3'-5' helicase</fullName>
        <ecNumber evidence="8">5.6.2.4</ecNumber>
    </recommendedName>
</protein>
<dbReference type="GO" id="GO:0051321">
    <property type="term" value="P:meiotic cell cycle"/>
    <property type="evidence" value="ECO:0007669"/>
    <property type="project" value="UniProtKB-KW"/>
</dbReference>
<proteinExistence type="predicted"/>
<keyword evidence="12" id="KW-1185">Reference proteome</keyword>
<keyword evidence="6" id="KW-0469">Meiosis</keyword>
<evidence type="ECO:0000256" key="9">
    <source>
        <dbReference type="ARBA" id="ARBA00048988"/>
    </source>
</evidence>
<feature type="domain" description="SEC63" evidence="10">
    <location>
        <begin position="177"/>
        <end position="321"/>
    </location>
</feature>
<comment type="catalytic activity">
    <reaction evidence="7">
        <text>Couples ATP hydrolysis with the unwinding of duplex DNA by translocating in the 3'-5' direction.</text>
        <dbReference type="EC" id="5.6.2.4"/>
    </reaction>
</comment>
<dbReference type="EC" id="5.6.2.4" evidence="8"/>
<dbReference type="PANTHER" id="PTHR47835:SF3">
    <property type="entry name" value="HELICASE FOR MEIOSIS 1"/>
    <property type="match status" value="1"/>
</dbReference>
<evidence type="ECO:0000313" key="11">
    <source>
        <dbReference type="EMBL" id="CAB4028022.1"/>
    </source>
</evidence>
<evidence type="ECO:0000256" key="2">
    <source>
        <dbReference type="ARBA" id="ARBA00022801"/>
    </source>
</evidence>
<dbReference type="InterPro" id="IPR036390">
    <property type="entry name" value="WH_DNA-bd_sf"/>
</dbReference>
<keyword evidence="1" id="KW-0547">Nucleotide-binding</keyword>
<dbReference type="AlphaFoldDB" id="A0A6S7KLC8"/>
<evidence type="ECO:0000259" key="10">
    <source>
        <dbReference type="SMART" id="SM00973"/>
    </source>
</evidence>
<dbReference type="FunFam" id="1.10.3380.10:FF:000006">
    <property type="entry name" value="probable ATP-dependent DNA helicase HFM1 isoform X1"/>
    <property type="match status" value="1"/>
</dbReference>
<dbReference type="Proteomes" id="UP001152795">
    <property type="component" value="Unassembled WGS sequence"/>
</dbReference>
<dbReference type="InterPro" id="IPR004179">
    <property type="entry name" value="Sec63-dom"/>
</dbReference>
<dbReference type="Gene3D" id="1.10.3380.10">
    <property type="entry name" value="Sec63 N-terminal domain-like domain"/>
    <property type="match status" value="1"/>
</dbReference>
<accession>A0A6S7KLC8</accession>
<dbReference type="InterPro" id="IPR027417">
    <property type="entry name" value="P-loop_NTPase"/>
</dbReference>
<evidence type="ECO:0000256" key="6">
    <source>
        <dbReference type="ARBA" id="ARBA00023254"/>
    </source>
</evidence>
<dbReference type="InterPro" id="IPR057842">
    <property type="entry name" value="WH_MER3"/>
</dbReference>
<dbReference type="Gene3D" id="3.40.50.300">
    <property type="entry name" value="P-loop containing nucleotide triphosphate hydrolases"/>
    <property type="match status" value="1"/>
</dbReference>
<dbReference type="SUPFAM" id="SSF52540">
    <property type="entry name" value="P-loop containing nucleoside triphosphate hydrolases"/>
    <property type="match status" value="1"/>
</dbReference>
<gene>
    <name evidence="11" type="ORF">PACLA_8A003905</name>
</gene>
<dbReference type="PANTHER" id="PTHR47835">
    <property type="entry name" value="HFM1, ATP DEPENDENT DNA HELICASE HOMOLOG"/>
    <property type="match status" value="1"/>
</dbReference>
<comment type="catalytic activity">
    <reaction evidence="9">
        <text>ATP + H2O = ADP + phosphate + H(+)</text>
        <dbReference type="Rhea" id="RHEA:13065"/>
        <dbReference type="ChEBI" id="CHEBI:15377"/>
        <dbReference type="ChEBI" id="CHEBI:15378"/>
        <dbReference type="ChEBI" id="CHEBI:30616"/>
        <dbReference type="ChEBI" id="CHEBI:43474"/>
        <dbReference type="ChEBI" id="CHEBI:456216"/>
        <dbReference type="EC" id="5.6.2.4"/>
    </reaction>
</comment>
<evidence type="ECO:0000256" key="5">
    <source>
        <dbReference type="ARBA" id="ARBA00023235"/>
    </source>
</evidence>
<dbReference type="Pfam" id="PF23445">
    <property type="entry name" value="WHD_SNRNP200"/>
    <property type="match status" value="1"/>
</dbReference>
<keyword evidence="3 11" id="KW-0347">Helicase</keyword>
<dbReference type="GO" id="GO:0005524">
    <property type="term" value="F:ATP binding"/>
    <property type="evidence" value="ECO:0007669"/>
    <property type="project" value="UniProtKB-KW"/>
</dbReference>
<dbReference type="InterPro" id="IPR036388">
    <property type="entry name" value="WH-like_DNA-bd_sf"/>
</dbReference>
<evidence type="ECO:0000256" key="3">
    <source>
        <dbReference type="ARBA" id="ARBA00022806"/>
    </source>
</evidence>
<dbReference type="GO" id="GO:0043138">
    <property type="term" value="F:3'-5' DNA helicase activity"/>
    <property type="evidence" value="ECO:0007669"/>
    <property type="project" value="UniProtKB-EC"/>
</dbReference>
<keyword evidence="2" id="KW-0378">Hydrolase</keyword>
<dbReference type="OrthoDB" id="5984492at2759"/>
<reference evidence="11" key="1">
    <citation type="submission" date="2020-04" db="EMBL/GenBank/DDBJ databases">
        <authorList>
            <person name="Alioto T."/>
            <person name="Alioto T."/>
            <person name="Gomez Garrido J."/>
        </authorList>
    </citation>
    <scope>NUCLEOTIDE SEQUENCE</scope>
    <source>
        <strain evidence="11">A484AB</strain>
    </source>
</reference>
<organism evidence="11 12">
    <name type="scientific">Paramuricea clavata</name>
    <name type="common">Red gorgonian</name>
    <name type="synonym">Violescent sea-whip</name>
    <dbReference type="NCBI Taxonomy" id="317549"/>
    <lineage>
        <taxon>Eukaryota</taxon>
        <taxon>Metazoa</taxon>
        <taxon>Cnidaria</taxon>
        <taxon>Anthozoa</taxon>
        <taxon>Octocorallia</taxon>
        <taxon>Malacalcyonacea</taxon>
        <taxon>Plexauridae</taxon>
        <taxon>Paramuricea</taxon>
    </lineage>
</organism>
<comment type="caution">
    <text evidence="11">The sequence shown here is derived from an EMBL/GenBank/DDBJ whole genome shotgun (WGS) entry which is preliminary data.</text>
</comment>
<evidence type="ECO:0000313" key="12">
    <source>
        <dbReference type="Proteomes" id="UP001152795"/>
    </source>
</evidence>
<name>A0A6S7KLC8_PARCT</name>
<dbReference type="EMBL" id="CACRXK020015190">
    <property type="protein sequence ID" value="CAB4028022.1"/>
    <property type="molecule type" value="Genomic_DNA"/>
</dbReference>
<dbReference type="Gene3D" id="1.10.10.10">
    <property type="entry name" value="Winged helix-like DNA-binding domain superfamily/Winged helix DNA-binding domain"/>
    <property type="match status" value="1"/>
</dbReference>
<sequence>MTINVSVCLAVATSTLAMGVNLPAHLVIIKSTMQYVKGVFEEYAESQILQMTGRAGRPQFDDSATAVIMTKYSNKMKYEAIIGGTQNIESSLHKNLIEHLNAEIVLNTITDVSIALEWLKSTFLYIRILKNPTYYGIPEGLDMDILETKLQEMCVESLNTLRDHGLINMDEGFDLKPTDTGKLMARYCLAFESIKLFLGLQGNEDLNDLVNVVCQCKEFIDLKLRNNEKKVLNTLNKDKNRVTIRFPINGKIKTTEQKISCLLQATLGCLPINEFSLNQDVTKIFRSGQRVSKCLYEFCMLQNNYNLLMNALQLSKCFRSR</sequence>
<evidence type="ECO:0000256" key="4">
    <source>
        <dbReference type="ARBA" id="ARBA00022840"/>
    </source>
</evidence>
<dbReference type="FunFam" id="1.10.10.10:FF:000012">
    <property type="entry name" value="U5 small nuclear ribonucleoprotein helicase"/>
    <property type="match status" value="1"/>
</dbReference>
<dbReference type="Pfam" id="PF02889">
    <property type="entry name" value="Sec63"/>
    <property type="match status" value="1"/>
</dbReference>
<dbReference type="SUPFAM" id="SSF158702">
    <property type="entry name" value="Sec63 N-terminal domain-like"/>
    <property type="match status" value="1"/>
</dbReference>
<keyword evidence="4" id="KW-0067">ATP-binding</keyword>
<dbReference type="GO" id="GO:0016787">
    <property type="term" value="F:hydrolase activity"/>
    <property type="evidence" value="ECO:0007669"/>
    <property type="project" value="UniProtKB-KW"/>
</dbReference>
<keyword evidence="5" id="KW-0413">Isomerase</keyword>
<dbReference type="InterPro" id="IPR052247">
    <property type="entry name" value="Meiotic_Crossover_Helicase"/>
</dbReference>
<evidence type="ECO:0000256" key="8">
    <source>
        <dbReference type="ARBA" id="ARBA00034808"/>
    </source>
</evidence>